<evidence type="ECO:0000256" key="2">
    <source>
        <dbReference type="ARBA" id="ARBA00022448"/>
    </source>
</evidence>
<keyword evidence="10" id="KW-1185">Reference proteome</keyword>
<dbReference type="PANTHER" id="PTHR30151:SF0">
    <property type="entry name" value="ABC TRANSPORTER PERMEASE PROTEIN MJ0413-RELATED"/>
    <property type="match status" value="1"/>
</dbReference>
<gene>
    <name evidence="9" type="ORF">EV668_3277</name>
</gene>
<evidence type="ECO:0000259" key="8">
    <source>
        <dbReference type="PROSITE" id="PS50928"/>
    </source>
</evidence>
<keyword evidence="3" id="KW-1003">Cell membrane</keyword>
<dbReference type="PANTHER" id="PTHR30151">
    <property type="entry name" value="ALKANE SULFONATE ABC TRANSPORTER-RELATED, MEMBRANE SUBUNIT"/>
    <property type="match status" value="1"/>
</dbReference>
<proteinExistence type="inferred from homology"/>
<evidence type="ECO:0000313" key="10">
    <source>
        <dbReference type="Proteomes" id="UP000295122"/>
    </source>
</evidence>
<dbReference type="Pfam" id="PF00528">
    <property type="entry name" value="BPD_transp_1"/>
    <property type="match status" value="1"/>
</dbReference>
<dbReference type="OrthoDB" id="9786495at2"/>
<feature type="transmembrane region" description="Helical" evidence="7">
    <location>
        <begin position="12"/>
        <end position="32"/>
    </location>
</feature>
<comment type="caution">
    <text evidence="9">The sequence shown here is derived from an EMBL/GenBank/DDBJ whole genome shotgun (WGS) entry which is preliminary data.</text>
</comment>
<keyword evidence="5 7" id="KW-1133">Transmembrane helix</keyword>
<protein>
    <submittedName>
        <fullName evidence="9">NitT/TauT family transport system permease protein</fullName>
    </submittedName>
</protein>
<keyword evidence="6 7" id="KW-0472">Membrane</keyword>
<feature type="transmembrane region" description="Helical" evidence="7">
    <location>
        <begin position="68"/>
        <end position="87"/>
    </location>
</feature>
<dbReference type="InterPro" id="IPR000515">
    <property type="entry name" value="MetI-like"/>
</dbReference>
<evidence type="ECO:0000256" key="4">
    <source>
        <dbReference type="ARBA" id="ARBA00022692"/>
    </source>
</evidence>
<dbReference type="CDD" id="cd06261">
    <property type="entry name" value="TM_PBP2"/>
    <property type="match status" value="1"/>
</dbReference>
<feature type="transmembrane region" description="Helical" evidence="7">
    <location>
        <begin position="127"/>
        <end position="146"/>
    </location>
</feature>
<feature type="transmembrane region" description="Helical" evidence="7">
    <location>
        <begin position="99"/>
        <end position="121"/>
    </location>
</feature>
<feature type="domain" description="ABC transmembrane type-1" evidence="8">
    <location>
        <begin position="61"/>
        <end position="241"/>
    </location>
</feature>
<evidence type="ECO:0000313" key="9">
    <source>
        <dbReference type="EMBL" id="TDR90426.1"/>
    </source>
</evidence>
<evidence type="ECO:0000256" key="3">
    <source>
        <dbReference type="ARBA" id="ARBA00022475"/>
    </source>
</evidence>
<dbReference type="Proteomes" id="UP000295122">
    <property type="component" value="Unassembled WGS sequence"/>
</dbReference>
<dbReference type="Gene3D" id="1.10.3720.10">
    <property type="entry name" value="MetI-like"/>
    <property type="match status" value="1"/>
</dbReference>
<organism evidence="9 10">
    <name type="scientific">Enterovirga rhinocerotis</name>
    <dbReference type="NCBI Taxonomy" id="1339210"/>
    <lineage>
        <taxon>Bacteria</taxon>
        <taxon>Pseudomonadati</taxon>
        <taxon>Pseudomonadota</taxon>
        <taxon>Alphaproteobacteria</taxon>
        <taxon>Hyphomicrobiales</taxon>
        <taxon>Methylobacteriaceae</taxon>
        <taxon>Enterovirga</taxon>
    </lineage>
</organism>
<dbReference type="AlphaFoldDB" id="A0A4R7C1Y9"/>
<dbReference type="InterPro" id="IPR035906">
    <property type="entry name" value="MetI-like_sf"/>
</dbReference>
<feature type="transmembrane region" description="Helical" evidence="7">
    <location>
        <begin position="218"/>
        <end position="237"/>
    </location>
</feature>
<accession>A0A4R7C1Y9</accession>
<sequence length="253" mass="27869">MTLSERQRASLVRTAIVVALFGLWELLSRTGAVNPRLLPPASDALATLFELLGRPKMRADLMVTASEVAVAFLLAVPVGAAIGLLIAESRYWGEVLRPLVFFLFSIPKSIFLPMFILAFGIGFAQKVGFGFFSTVFIVAMSTAAAVESVKPDHVTVARSFGATRSQIVSRIYLPSMMPVLLEALRIAMIFNFTGVILAEMYASRDGIGHAISTWGENFQMRQLFAGVILVALIAILFNEAVRWAERRCEHWRT</sequence>
<comment type="subcellular location">
    <subcellularLocation>
        <location evidence="1 7">Cell membrane</location>
        <topology evidence="1 7">Multi-pass membrane protein</topology>
    </subcellularLocation>
</comment>
<dbReference type="GO" id="GO:0055085">
    <property type="term" value="P:transmembrane transport"/>
    <property type="evidence" value="ECO:0007669"/>
    <property type="project" value="InterPro"/>
</dbReference>
<dbReference type="EMBL" id="SNZR01000013">
    <property type="protein sequence ID" value="TDR90426.1"/>
    <property type="molecule type" value="Genomic_DNA"/>
</dbReference>
<evidence type="ECO:0000256" key="7">
    <source>
        <dbReference type="RuleBase" id="RU363032"/>
    </source>
</evidence>
<dbReference type="SUPFAM" id="SSF161098">
    <property type="entry name" value="MetI-like"/>
    <property type="match status" value="1"/>
</dbReference>
<evidence type="ECO:0000256" key="6">
    <source>
        <dbReference type="ARBA" id="ARBA00023136"/>
    </source>
</evidence>
<dbReference type="GO" id="GO:0005886">
    <property type="term" value="C:plasma membrane"/>
    <property type="evidence" value="ECO:0007669"/>
    <property type="project" value="UniProtKB-SubCell"/>
</dbReference>
<evidence type="ECO:0000256" key="5">
    <source>
        <dbReference type="ARBA" id="ARBA00022989"/>
    </source>
</evidence>
<keyword evidence="2 7" id="KW-0813">Transport</keyword>
<comment type="similarity">
    <text evidence="7">Belongs to the binding-protein-dependent transport system permease family.</text>
</comment>
<name>A0A4R7C1Y9_9HYPH</name>
<feature type="transmembrane region" description="Helical" evidence="7">
    <location>
        <begin position="179"/>
        <end position="198"/>
    </location>
</feature>
<reference evidence="9 10" key="1">
    <citation type="submission" date="2019-03" db="EMBL/GenBank/DDBJ databases">
        <title>Genomic Encyclopedia of Type Strains, Phase IV (KMG-IV): sequencing the most valuable type-strain genomes for metagenomic binning, comparative biology and taxonomic classification.</title>
        <authorList>
            <person name="Goeker M."/>
        </authorList>
    </citation>
    <scope>NUCLEOTIDE SEQUENCE [LARGE SCALE GENOMIC DNA]</scope>
    <source>
        <strain evidence="9 10">DSM 25903</strain>
    </source>
</reference>
<dbReference type="PROSITE" id="PS50928">
    <property type="entry name" value="ABC_TM1"/>
    <property type="match status" value="1"/>
</dbReference>
<keyword evidence="4 7" id="KW-0812">Transmembrane</keyword>
<dbReference type="RefSeq" id="WP_133771812.1">
    <property type="nucleotide sequence ID" value="NZ_SNZR01000013.1"/>
</dbReference>
<evidence type="ECO:0000256" key="1">
    <source>
        <dbReference type="ARBA" id="ARBA00004651"/>
    </source>
</evidence>